<organism evidence="3 4">
    <name type="scientific">Giardia duodenalis assemblage B</name>
    <dbReference type="NCBI Taxonomy" id="1394984"/>
    <lineage>
        <taxon>Eukaryota</taxon>
        <taxon>Metamonada</taxon>
        <taxon>Diplomonadida</taxon>
        <taxon>Hexamitidae</taxon>
        <taxon>Giardiinae</taxon>
        <taxon>Giardia</taxon>
    </lineage>
</organism>
<comment type="caution">
    <text evidence="3">The sequence shown here is derived from an EMBL/GenBank/DDBJ whole genome shotgun (WGS) entry which is preliminary data.</text>
</comment>
<accession>A0A132NT38</accession>
<dbReference type="AlphaFoldDB" id="A0A132NT38"/>
<dbReference type="EMBL" id="JXTI01000076">
    <property type="protein sequence ID" value="KWX13263.1"/>
    <property type="molecule type" value="Genomic_DNA"/>
</dbReference>
<dbReference type="GO" id="GO:0003341">
    <property type="term" value="P:cilium movement"/>
    <property type="evidence" value="ECO:0007669"/>
    <property type="project" value="InterPro"/>
</dbReference>
<feature type="coiled-coil region" evidence="1">
    <location>
        <begin position="258"/>
        <end position="300"/>
    </location>
</feature>
<dbReference type="PANTHER" id="PTHR46518:SF1">
    <property type="entry name" value="OUTER DYNEIN ARM-DOCKING COMPLEX SUBUNIT 3"/>
    <property type="match status" value="1"/>
</dbReference>
<feature type="compositionally biased region" description="Polar residues" evidence="2">
    <location>
        <begin position="80"/>
        <end position="90"/>
    </location>
</feature>
<name>A0A132NT38_GIAIN</name>
<keyword evidence="1" id="KW-0175">Coiled coil</keyword>
<dbReference type="GO" id="GO:0097542">
    <property type="term" value="C:ciliary tip"/>
    <property type="evidence" value="ECO:0007669"/>
    <property type="project" value="TreeGrafter"/>
</dbReference>
<dbReference type="PANTHER" id="PTHR46518">
    <property type="entry name" value="COILED-COIL DOMAIN-CONTAINING PROTEIN 151"/>
    <property type="match status" value="1"/>
</dbReference>
<evidence type="ECO:0000313" key="4">
    <source>
        <dbReference type="Proteomes" id="UP000070089"/>
    </source>
</evidence>
<dbReference type="Proteomes" id="UP000070089">
    <property type="component" value="Unassembled WGS sequence"/>
</dbReference>
<dbReference type="VEuPathDB" id="GiardiaDB:QR46_2729"/>
<gene>
    <name evidence="3" type="ORF">QR46_2729</name>
</gene>
<dbReference type="GO" id="GO:0036064">
    <property type="term" value="C:ciliary basal body"/>
    <property type="evidence" value="ECO:0007669"/>
    <property type="project" value="TreeGrafter"/>
</dbReference>
<evidence type="ECO:0000256" key="2">
    <source>
        <dbReference type="SAM" id="MobiDB-lite"/>
    </source>
</evidence>
<reference evidence="3 4" key="1">
    <citation type="journal article" date="2015" name="Mol. Biochem. Parasitol.">
        <title>Identification of polymorphic genes for use in assemblage B genotyping assays through comparative genomics of multiple assemblage B Giardia duodenalis isolates.</title>
        <authorList>
            <person name="Wielinga C."/>
            <person name="Thompson R.C."/>
            <person name="Monis P."/>
            <person name="Ryan U."/>
        </authorList>
    </citation>
    <scope>NUCLEOTIDE SEQUENCE [LARGE SCALE GENOMIC DNA]</scope>
    <source>
        <strain evidence="3 4">BAH15c1</strain>
    </source>
</reference>
<proteinExistence type="predicted"/>
<feature type="region of interest" description="Disordered" evidence="2">
    <location>
        <begin position="70"/>
        <end position="96"/>
    </location>
</feature>
<evidence type="ECO:0000256" key="1">
    <source>
        <dbReference type="SAM" id="Coils"/>
    </source>
</evidence>
<sequence length="608" mass="69060">MATRAYTAQGGRSDPAIEAKYKDLDAKYKLLVNDRKAIHETAENKIAQNNAIIDALTQENKTLKKTLISISKAPPPRPNTTPAGTRLQKQTQKKVDERDQLSAACTDTGIQVLRVEVNKLKLRLDEARHQYNTKSSLLDKREDALALIQKEIDRPEPVVEAGMERIRDLENRYDDACIKEREATSVRNTYNAILARLKEEKIYFNTQILNISAMNKNRDADIKQLETYLQEAIAASSLVYNEYEEYKEYCDVDKQSRRAALMRRRQEVEAAVEDERRLEKQRLESRLSEEAEMKAAAEAAGNIRIDEASSDYDDDDLGTAGTIHCKRRAKLEYFKTVLSKLKENTGISDIKEFVDKCISQPINRSSLQNLTIEFNQKLTGVAQDIAYHRTLNSDAQFTADTSGSRRVVDRLEFNISEEKFRNSSLQQRYKFTLDILGQLARGAQHICELLLLVKDDSSVEANLLPMPMAVDGDLQTQEKAVDAVITKLETIRDKIRVLATAVKITDIPSSTMRITQREQCALMKGDEEPFNLVDGSLVKAPDEEGDTQINTEIMIDLPGVGQRRDEFDFTTTNQPEVDTITTTERSAIKRRSELFAYRARQKAQENAY</sequence>
<protein>
    <submittedName>
        <fullName evidence="3">Uncharacterized protein</fullName>
    </submittedName>
</protein>
<dbReference type="OrthoDB" id="10255247at2759"/>
<dbReference type="GO" id="GO:0036158">
    <property type="term" value="P:outer dynein arm assembly"/>
    <property type="evidence" value="ECO:0007669"/>
    <property type="project" value="InterPro"/>
</dbReference>
<evidence type="ECO:0000313" key="3">
    <source>
        <dbReference type="EMBL" id="KWX13263.1"/>
    </source>
</evidence>
<dbReference type="InterPro" id="IPR033192">
    <property type="entry name" value="ODAD3"/>
</dbReference>
<dbReference type="GO" id="GO:0035253">
    <property type="term" value="C:ciliary rootlet"/>
    <property type="evidence" value="ECO:0007669"/>
    <property type="project" value="TreeGrafter"/>
</dbReference>